<dbReference type="GeneID" id="98114412"/>
<proteinExistence type="predicted"/>
<name>A0ABR4MRA6_9PEZI</name>
<evidence type="ECO:0000313" key="3">
    <source>
        <dbReference type="EMBL" id="KAL2890808.1"/>
    </source>
</evidence>
<dbReference type="RefSeq" id="XP_070861988.1">
    <property type="nucleotide sequence ID" value="XM_071005623.1"/>
</dbReference>
<feature type="transmembrane region" description="Helical" evidence="2">
    <location>
        <begin position="241"/>
        <end position="262"/>
    </location>
</feature>
<evidence type="ECO:0000256" key="2">
    <source>
        <dbReference type="SAM" id="Phobius"/>
    </source>
</evidence>
<accession>A0ABR4MRA6</accession>
<keyword evidence="2" id="KW-0472">Membrane</keyword>
<sequence length="583" mass="61175">MACIPLRQWGVLPAGVPNPSGCIEQCRSRLTQKIAATDDLSIVCAALNSSSAILTEFYCCNSAQCGVSNKEKGQDPSVAWFVASCQSLGFANVIDPGPPTAESCPQDALYSPGEIPCSQPASGSALGSTSFISSTSISPTTLMSTVARSTTSLDGIHALSIPGASNSGTSTSFRSMTSQRSSTLLSASSLATSTFLSALSSSATDSLTSAPSNSESSSAPETVAASTDSPGSGGIPVRIRAVIAVCSILAALTIAALVFLLCRRRRRRPTPSISSTPPLLHQRTISSQPSSPTRLLSPPRPMSGPSGTPLTPPLKLRDRQLLHTPPRSMENGPSGQGTFSMPTHDDFPTSPICAPTINILEPRKEKVYRLNSNTGSGLLTYEHKTPSGLETPYVLVTAASKTGPQFRRDSANSIDDSIALVDEKRAAAPAPILLSPVRPPRPEELLEVPGLVRPNPGSCKLHPRSASSPIIPRPPIPAMHPGRLLSASSSSTSLHRQKQLLVHVQAPVQGETSSEFSDLSKDSQELCDLTKEYASEAKSHRGTPTPQKCTGAPGIALTTPHRTEELPKLRGGVDLEVLAGTYR</sequence>
<reference evidence="3 4" key="1">
    <citation type="submission" date="2020-05" db="EMBL/GenBank/DDBJ databases">
        <title>Ceratocystis lukuohia genome.</title>
        <authorList>
            <person name="Harrington T.C."/>
            <person name="Kim K."/>
            <person name="Mayers C.G."/>
        </authorList>
    </citation>
    <scope>NUCLEOTIDE SEQUENCE [LARGE SCALE GENOMIC DNA]</scope>
    <source>
        <strain evidence="3 4">C4212</strain>
    </source>
</reference>
<organism evidence="3 4">
    <name type="scientific">Ceratocystis lukuohia</name>
    <dbReference type="NCBI Taxonomy" id="2019550"/>
    <lineage>
        <taxon>Eukaryota</taxon>
        <taxon>Fungi</taxon>
        <taxon>Dikarya</taxon>
        <taxon>Ascomycota</taxon>
        <taxon>Pezizomycotina</taxon>
        <taxon>Sordariomycetes</taxon>
        <taxon>Hypocreomycetidae</taxon>
        <taxon>Microascales</taxon>
        <taxon>Ceratocystidaceae</taxon>
        <taxon>Ceratocystis</taxon>
    </lineage>
</organism>
<evidence type="ECO:0000256" key="1">
    <source>
        <dbReference type="SAM" id="MobiDB-lite"/>
    </source>
</evidence>
<feature type="compositionally biased region" description="Low complexity" evidence="1">
    <location>
        <begin position="286"/>
        <end position="297"/>
    </location>
</feature>
<keyword evidence="2" id="KW-1133">Transmembrane helix</keyword>
<feature type="region of interest" description="Disordered" evidence="1">
    <location>
        <begin position="268"/>
        <end position="314"/>
    </location>
</feature>
<gene>
    <name evidence="3" type="ORF">HOO65_010166</name>
</gene>
<feature type="region of interest" description="Disordered" evidence="1">
    <location>
        <begin position="535"/>
        <end position="565"/>
    </location>
</feature>
<keyword evidence="4" id="KW-1185">Reference proteome</keyword>
<evidence type="ECO:0008006" key="5">
    <source>
        <dbReference type="Google" id="ProtNLM"/>
    </source>
</evidence>
<feature type="region of interest" description="Disordered" evidence="1">
    <location>
        <begin position="206"/>
        <end position="232"/>
    </location>
</feature>
<evidence type="ECO:0000313" key="4">
    <source>
        <dbReference type="Proteomes" id="UP001610728"/>
    </source>
</evidence>
<comment type="caution">
    <text evidence="3">The sequence shown here is derived from an EMBL/GenBank/DDBJ whole genome shotgun (WGS) entry which is preliminary data.</text>
</comment>
<feature type="compositionally biased region" description="Low complexity" evidence="1">
    <location>
        <begin position="206"/>
        <end position="222"/>
    </location>
</feature>
<keyword evidence="2" id="KW-0812">Transmembrane</keyword>
<dbReference type="Proteomes" id="UP001610728">
    <property type="component" value="Unassembled WGS sequence"/>
</dbReference>
<dbReference type="EMBL" id="JABSNW010000001">
    <property type="protein sequence ID" value="KAL2890808.1"/>
    <property type="molecule type" value="Genomic_DNA"/>
</dbReference>
<protein>
    <recommendedName>
        <fullName evidence="5">Extracellular membrane protein CFEM domain-containing protein</fullName>
    </recommendedName>
</protein>